<dbReference type="PANTHER" id="PTHR46721:SF3">
    <property type="entry name" value="FORKHEAD BOX N1"/>
    <property type="match status" value="1"/>
</dbReference>
<evidence type="ECO:0000313" key="9">
    <source>
        <dbReference type="EMBL" id="KAL1116723.1"/>
    </source>
</evidence>
<evidence type="ECO:0000256" key="5">
    <source>
        <dbReference type="ARBA" id="ARBA00023242"/>
    </source>
</evidence>
<dbReference type="Gene3D" id="1.10.10.10">
    <property type="entry name" value="Winged helix-like DNA-binding domain superfamily/Winged helix DNA-binding domain"/>
    <property type="match status" value="1"/>
</dbReference>
<dbReference type="GO" id="GO:0003677">
    <property type="term" value="F:DNA binding"/>
    <property type="evidence" value="ECO:0007669"/>
    <property type="project" value="UniProtKB-UniRule"/>
</dbReference>
<sequence>MGKRGAKRGPMGGEIFKRGGPHHLRGDGSASRPPYWLEDHRTVTGPSPPTATLSGPTITSGLRSAVPQSHKTPGKIGEYSALFVVLGLCQNKGFAGRAALGSRSFTGPPSRLCLRARRAPGPLLHNSMDVFFEPGVADCLSLEEMLAGDIKSEFELGLGLGSEGWGGSQLFLSCSPESDGGLDDDWEPCDSSPPPAWATASLHGLDLSIDPAAGVMVNPNSVMPCIKRDSKREIKMEPEEVDVCETKPSITIHVKKEIKEEPENETPEPEEDPLRDTGDCAEEEEDEDDEDDDEDEEEDEEEEEEEEVEKRRRAAVAAARQREAAAIAAALEKKQQQVTVKVHQSKVESAGVNGKNQRNLWTTLITKPVNHHNNNSNHQRLKPHNGSSVESVTNGAGGNHQQVHHHQQRGPRYVQYQVKTSTAVASPASQHQVIKMNTHMNGKQKRDVSRGAMLDKYILAMEEYPKPAYSYSCLIAMALKNSTTGSLPVSEIYNFMCEHFPYFKSAPAGWKNSVRHNLSLNKCFEKIEKVSPVNGAQRKGCLWAMNPSKISKMDDEVAKWSRKDPQAIRRAMKFPETLEKLERGDMKIGARNIEIRSEESEESETESNQSSQISDQEEEEEDVDPGSEEDEGEVPPSLKPFDSRLNSGGLIHVADNLTNDLGVEFSDDIYEELGLLQQVLSTGEDEISTADLVFSTPTKRQRLDCVIVSEQSTPNIRLTARLDNQPISPNVVRHRESVQSSLSITGRSACPPPSLGEVVDPHAVDIRFEIKLYSNVLGRRPRFSPCDLL</sequence>
<feature type="region of interest" description="Disordered" evidence="7">
    <location>
        <begin position="253"/>
        <end position="315"/>
    </location>
</feature>
<evidence type="ECO:0000313" key="10">
    <source>
        <dbReference type="Proteomes" id="UP001558652"/>
    </source>
</evidence>
<dbReference type="InterPro" id="IPR036388">
    <property type="entry name" value="WH-like_DNA-bd_sf"/>
</dbReference>
<feature type="region of interest" description="Disordered" evidence="7">
    <location>
        <begin position="1"/>
        <end position="69"/>
    </location>
</feature>
<protein>
    <recommendedName>
        <fullName evidence="8">Fork-head domain-containing protein</fullName>
    </recommendedName>
</protein>
<dbReference type="InterPro" id="IPR049624">
    <property type="entry name" value="FOXN1_4"/>
</dbReference>
<dbReference type="PRINTS" id="PR00053">
    <property type="entry name" value="FORKHEAD"/>
</dbReference>
<keyword evidence="1" id="KW-0217">Developmental protein</keyword>
<keyword evidence="4" id="KW-0804">Transcription</keyword>
<feature type="compositionally biased region" description="Acidic residues" evidence="7">
    <location>
        <begin position="262"/>
        <end position="271"/>
    </location>
</feature>
<feature type="region of interest" description="Disordered" evidence="7">
    <location>
        <begin position="372"/>
        <end position="406"/>
    </location>
</feature>
<comment type="subcellular location">
    <subcellularLocation>
        <location evidence="6">Nucleus</location>
    </subcellularLocation>
</comment>
<gene>
    <name evidence="9" type="ORF">AAG570_005195</name>
</gene>
<feature type="DNA-binding region" description="Fork-head" evidence="6">
    <location>
        <begin position="466"/>
        <end position="564"/>
    </location>
</feature>
<dbReference type="CDD" id="cd20030">
    <property type="entry name" value="FH_FOXN1-like"/>
    <property type="match status" value="1"/>
</dbReference>
<dbReference type="InterPro" id="IPR001766">
    <property type="entry name" value="Fork_head_dom"/>
</dbReference>
<dbReference type="PANTHER" id="PTHR46721">
    <property type="entry name" value="FORKHEAD BOX PROTEIN N1"/>
    <property type="match status" value="1"/>
</dbReference>
<dbReference type="SMART" id="SM00339">
    <property type="entry name" value="FH"/>
    <property type="match status" value="1"/>
</dbReference>
<keyword evidence="10" id="KW-1185">Reference proteome</keyword>
<dbReference type="InterPro" id="IPR036390">
    <property type="entry name" value="WH_DNA-bd_sf"/>
</dbReference>
<evidence type="ECO:0000256" key="1">
    <source>
        <dbReference type="ARBA" id="ARBA00022473"/>
    </source>
</evidence>
<proteinExistence type="predicted"/>
<dbReference type="AlphaFoldDB" id="A0ABD0Y020"/>
<dbReference type="Proteomes" id="UP001558652">
    <property type="component" value="Unassembled WGS sequence"/>
</dbReference>
<evidence type="ECO:0000256" key="7">
    <source>
        <dbReference type="SAM" id="MobiDB-lite"/>
    </source>
</evidence>
<feature type="compositionally biased region" description="Acidic residues" evidence="7">
    <location>
        <begin position="279"/>
        <end position="307"/>
    </location>
</feature>
<keyword evidence="3 6" id="KW-0238">DNA-binding</keyword>
<evidence type="ECO:0000256" key="4">
    <source>
        <dbReference type="ARBA" id="ARBA00023163"/>
    </source>
</evidence>
<organism evidence="9 10">
    <name type="scientific">Ranatra chinensis</name>
    <dbReference type="NCBI Taxonomy" id="642074"/>
    <lineage>
        <taxon>Eukaryota</taxon>
        <taxon>Metazoa</taxon>
        <taxon>Ecdysozoa</taxon>
        <taxon>Arthropoda</taxon>
        <taxon>Hexapoda</taxon>
        <taxon>Insecta</taxon>
        <taxon>Pterygota</taxon>
        <taxon>Neoptera</taxon>
        <taxon>Paraneoptera</taxon>
        <taxon>Hemiptera</taxon>
        <taxon>Heteroptera</taxon>
        <taxon>Panheteroptera</taxon>
        <taxon>Nepomorpha</taxon>
        <taxon>Nepidae</taxon>
        <taxon>Ranatrinae</taxon>
        <taxon>Ranatra</taxon>
    </lineage>
</organism>
<dbReference type="InterPro" id="IPR030456">
    <property type="entry name" value="TF_fork_head_CS_2"/>
</dbReference>
<reference evidence="9 10" key="1">
    <citation type="submission" date="2024-07" db="EMBL/GenBank/DDBJ databases">
        <title>Chromosome-level genome assembly of the water stick insect Ranatra chinensis (Heteroptera: Nepidae).</title>
        <authorList>
            <person name="Liu X."/>
        </authorList>
    </citation>
    <scope>NUCLEOTIDE SEQUENCE [LARGE SCALE GENOMIC DNA]</scope>
    <source>
        <strain evidence="9">Cailab_2021Rc</strain>
        <tissue evidence="9">Muscle</tissue>
    </source>
</reference>
<feature type="region of interest" description="Disordered" evidence="7">
    <location>
        <begin position="595"/>
        <end position="643"/>
    </location>
</feature>
<accession>A0ABD0Y020</accession>
<name>A0ABD0Y020_9HEMI</name>
<evidence type="ECO:0000256" key="3">
    <source>
        <dbReference type="ARBA" id="ARBA00023125"/>
    </source>
</evidence>
<dbReference type="Pfam" id="PF00250">
    <property type="entry name" value="Forkhead"/>
    <property type="match status" value="1"/>
</dbReference>
<evidence type="ECO:0000256" key="2">
    <source>
        <dbReference type="ARBA" id="ARBA00023015"/>
    </source>
</evidence>
<feature type="compositionally biased region" description="Acidic residues" evidence="7">
    <location>
        <begin position="615"/>
        <end position="633"/>
    </location>
</feature>
<dbReference type="SUPFAM" id="SSF46785">
    <property type="entry name" value="Winged helix' DNA-binding domain"/>
    <property type="match status" value="1"/>
</dbReference>
<dbReference type="EMBL" id="JBFDAA010000017">
    <property type="protein sequence ID" value="KAL1116723.1"/>
    <property type="molecule type" value="Genomic_DNA"/>
</dbReference>
<feature type="domain" description="Fork-head" evidence="8">
    <location>
        <begin position="466"/>
        <end position="564"/>
    </location>
</feature>
<feature type="compositionally biased region" description="Polar residues" evidence="7">
    <location>
        <begin position="50"/>
        <end position="69"/>
    </location>
</feature>
<dbReference type="PROSITE" id="PS50039">
    <property type="entry name" value="FORK_HEAD_3"/>
    <property type="match status" value="1"/>
</dbReference>
<feature type="compositionally biased region" description="Polar residues" evidence="7">
    <location>
        <begin position="385"/>
        <end position="394"/>
    </location>
</feature>
<evidence type="ECO:0000259" key="8">
    <source>
        <dbReference type="PROSITE" id="PS50039"/>
    </source>
</evidence>
<keyword evidence="2" id="KW-0805">Transcription regulation</keyword>
<evidence type="ECO:0000256" key="6">
    <source>
        <dbReference type="PROSITE-ProRule" id="PRU00089"/>
    </source>
</evidence>
<comment type="caution">
    <text evidence="9">The sequence shown here is derived from an EMBL/GenBank/DDBJ whole genome shotgun (WGS) entry which is preliminary data.</text>
</comment>
<dbReference type="PROSITE" id="PS00658">
    <property type="entry name" value="FORK_HEAD_2"/>
    <property type="match status" value="1"/>
</dbReference>
<keyword evidence="5 6" id="KW-0539">Nucleus</keyword>
<dbReference type="GO" id="GO:0005634">
    <property type="term" value="C:nucleus"/>
    <property type="evidence" value="ECO:0007669"/>
    <property type="project" value="UniProtKB-SubCell"/>
</dbReference>